<evidence type="ECO:0000256" key="1">
    <source>
        <dbReference type="SAM" id="SignalP"/>
    </source>
</evidence>
<dbReference type="Proteomes" id="UP000607559">
    <property type="component" value="Unassembled WGS sequence"/>
</dbReference>
<dbReference type="AlphaFoldDB" id="A0A8J2UE90"/>
<organism evidence="2 3">
    <name type="scientific">Puia dinghuensis</name>
    <dbReference type="NCBI Taxonomy" id="1792502"/>
    <lineage>
        <taxon>Bacteria</taxon>
        <taxon>Pseudomonadati</taxon>
        <taxon>Bacteroidota</taxon>
        <taxon>Chitinophagia</taxon>
        <taxon>Chitinophagales</taxon>
        <taxon>Chitinophagaceae</taxon>
        <taxon>Puia</taxon>
    </lineage>
</organism>
<evidence type="ECO:0000313" key="3">
    <source>
        <dbReference type="Proteomes" id="UP000607559"/>
    </source>
</evidence>
<proteinExistence type="predicted"/>
<sequence length="431" mass="48073">MKHLLGLVLLVTAAQALAQTPREDIHTDFVLYNRRVALEKDLRDRVVAKHFSTPLDSNSEDGYLSGCWAVEQFLFDSPVVMQGFDHLFAGYDQLSYDTKRALLEAVYAVAPLRYQQQVGAVLAKEADARLFALCAVYLYRADRSVEHANTLKIKMVEQFPGYDTVAVLRELQDYLSFVRPKMPAIGELFAYRGATGVKTIYSFQRWHRDYPGLAIVQNADGSFVRDGNGRLQVFEQLARSGPGLPYFLTNGNTPQGVYSIQGTAVSGTNYIGPTPNLQMLLPGEGKWSAYFHDVDTAAGEAGHSATGEDSLQRYRALLPPEWRDYSPMMEAWAAGAIGRTEIIAHGTTIDPDYFKGRPFYPLTPTMGCLCAKELWNPTTGHLLVSEQNNLVNAFLSTPGQKGFLIVINVDDQQKAVSREEIETFINKNPRR</sequence>
<comment type="caution">
    <text evidence="2">The sequence shown here is derived from an EMBL/GenBank/DDBJ whole genome shotgun (WGS) entry which is preliminary data.</text>
</comment>
<feature type="chain" id="PRO_5035318831" evidence="1">
    <location>
        <begin position="19"/>
        <end position="431"/>
    </location>
</feature>
<evidence type="ECO:0000313" key="2">
    <source>
        <dbReference type="EMBL" id="GGB04469.1"/>
    </source>
</evidence>
<reference evidence="2" key="2">
    <citation type="submission" date="2020-09" db="EMBL/GenBank/DDBJ databases">
        <authorList>
            <person name="Sun Q."/>
            <person name="Zhou Y."/>
        </authorList>
    </citation>
    <scope>NUCLEOTIDE SEQUENCE</scope>
    <source>
        <strain evidence="2">CGMCC 1.15448</strain>
    </source>
</reference>
<accession>A0A8J2UE90</accession>
<protein>
    <submittedName>
        <fullName evidence="2">Uncharacterized protein</fullName>
    </submittedName>
</protein>
<dbReference type="EMBL" id="BMJC01000003">
    <property type="protein sequence ID" value="GGB04469.1"/>
    <property type="molecule type" value="Genomic_DNA"/>
</dbReference>
<reference evidence="2" key="1">
    <citation type="journal article" date="2014" name="Int. J. Syst. Evol. Microbiol.">
        <title>Complete genome sequence of Corynebacterium casei LMG S-19264T (=DSM 44701T), isolated from a smear-ripened cheese.</title>
        <authorList>
            <consortium name="US DOE Joint Genome Institute (JGI-PGF)"/>
            <person name="Walter F."/>
            <person name="Albersmeier A."/>
            <person name="Kalinowski J."/>
            <person name="Ruckert C."/>
        </authorList>
    </citation>
    <scope>NUCLEOTIDE SEQUENCE</scope>
    <source>
        <strain evidence="2">CGMCC 1.15448</strain>
    </source>
</reference>
<gene>
    <name evidence="2" type="ORF">GCM10011511_29720</name>
</gene>
<keyword evidence="1" id="KW-0732">Signal</keyword>
<name>A0A8J2UE90_9BACT</name>
<dbReference type="RefSeq" id="WP_188932993.1">
    <property type="nucleotide sequence ID" value="NZ_BMJC01000003.1"/>
</dbReference>
<feature type="signal peptide" evidence="1">
    <location>
        <begin position="1"/>
        <end position="18"/>
    </location>
</feature>
<keyword evidence="3" id="KW-1185">Reference proteome</keyword>